<dbReference type="PANTHER" id="PTHR31681">
    <property type="entry name" value="C2H2-LIKE ZINC FINGER PROTEIN"/>
    <property type="match status" value="1"/>
</dbReference>
<protein>
    <recommendedName>
        <fullName evidence="1">PARP catalytic domain-containing protein</fullName>
    </recommendedName>
</protein>
<accession>A0A067PFZ2</accession>
<evidence type="ECO:0000313" key="2">
    <source>
        <dbReference type="EMBL" id="KDQ52770.1"/>
    </source>
</evidence>
<name>A0A067PFZ2_9AGAM</name>
<dbReference type="PANTHER" id="PTHR31681:SF3">
    <property type="entry name" value="OS04G0690100 PROTEIN"/>
    <property type="match status" value="1"/>
</dbReference>
<dbReference type="EMBL" id="KL197738">
    <property type="protein sequence ID" value="KDQ52770.1"/>
    <property type="molecule type" value="Genomic_DNA"/>
</dbReference>
<dbReference type="Gene3D" id="3.90.228.10">
    <property type="match status" value="1"/>
</dbReference>
<gene>
    <name evidence="2" type="ORF">JAAARDRAFT_183991</name>
</gene>
<proteinExistence type="predicted"/>
<evidence type="ECO:0000259" key="1">
    <source>
        <dbReference type="Pfam" id="PF00644"/>
    </source>
</evidence>
<reference evidence="3" key="1">
    <citation type="journal article" date="2014" name="Proc. Natl. Acad. Sci. U.S.A.">
        <title>Extensive sampling of basidiomycete genomes demonstrates inadequacy of the white-rot/brown-rot paradigm for wood decay fungi.</title>
        <authorList>
            <person name="Riley R."/>
            <person name="Salamov A.A."/>
            <person name="Brown D.W."/>
            <person name="Nagy L.G."/>
            <person name="Floudas D."/>
            <person name="Held B.W."/>
            <person name="Levasseur A."/>
            <person name="Lombard V."/>
            <person name="Morin E."/>
            <person name="Otillar R."/>
            <person name="Lindquist E.A."/>
            <person name="Sun H."/>
            <person name="LaButti K.M."/>
            <person name="Schmutz J."/>
            <person name="Jabbour D."/>
            <person name="Luo H."/>
            <person name="Baker S.E."/>
            <person name="Pisabarro A.G."/>
            <person name="Walton J.D."/>
            <person name="Blanchette R.A."/>
            <person name="Henrissat B."/>
            <person name="Martin F."/>
            <person name="Cullen D."/>
            <person name="Hibbett D.S."/>
            <person name="Grigoriev I.V."/>
        </authorList>
    </citation>
    <scope>NUCLEOTIDE SEQUENCE [LARGE SCALE GENOMIC DNA]</scope>
    <source>
        <strain evidence="3">MUCL 33604</strain>
    </source>
</reference>
<dbReference type="InParanoid" id="A0A067PFZ2"/>
<sequence>MQFQPCPPVVPGPLFGFPPGHNNAFVPQFGAMPVVPQVPFFPNAVGAPIVPPRNPPRRQSVIPPQPAFANFNQAQAQPRRAAPNNAGLCIHCGVLPRSIENGRAHPFCSRSCGRAHSAMHPPKIPVAGHGICGLPGCQAPVFVDASGRQGTYCTMRHKRLAENQIQPTMACLICRSGPAAPSAFYCGPNCESVAMRQGPIILEIPPGTPKYTSVEQQFNDNWKHPGSTIPVVRKVYKIVCHYSITSRYTTYRAKIEAETNLQNGNECRRWHGTTRQCNIGDNGRIQMCSSSACGVCGIIRSSFLLKKFGAKNSWGRFGRGLYTSSVSSKSNDYSANGSASPYKALLLNLVVVGSGYKIWEDCPQLQAPPLGYHSILGEVGGSLNYDETVVYNEEAIMPSYLVMYDA</sequence>
<dbReference type="GO" id="GO:0003950">
    <property type="term" value="F:NAD+ poly-ADP-ribosyltransferase activity"/>
    <property type="evidence" value="ECO:0007669"/>
    <property type="project" value="InterPro"/>
</dbReference>
<dbReference type="STRING" id="933084.A0A067PFZ2"/>
<dbReference type="HOGENOM" id="CLU_039434_0_0_1"/>
<dbReference type="Pfam" id="PF00644">
    <property type="entry name" value="PARP"/>
    <property type="match status" value="1"/>
</dbReference>
<organism evidence="2 3">
    <name type="scientific">Jaapia argillacea MUCL 33604</name>
    <dbReference type="NCBI Taxonomy" id="933084"/>
    <lineage>
        <taxon>Eukaryota</taxon>
        <taxon>Fungi</taxon>
        <taxon>Dikarya</taxon>
        <taxon>Basidiomycota</taxon>
        <taxon>Agaricomycotina</taxon>
        <taxon>Agaricomycetes</taxon>
        <taxon>Agaricomycetidae</taxon>
        <taxon>Jaapiales</taxon>
        <taxon>Jaapiaceae</taxon>
        <taxon>Jaapia</taxon>
    </lineage>
</organism>
<keyword evidence="3" id="KW-1185">Reference proteome</keyword>
<dbReference type="AlphaFoldDB" id="A0A067PFZ2"/>
<dbReference type="Proteomes" id="UP000027265">
    <property type="component" value="Unassembled WGS sequence"/>
</dbReference>
<dbReference type="InterPro" id="IPR012317">
    <property type="entry name" value="Poly(ADP-ribose)pol_cat_dom"/>
</dbReference>
<dbReference type="SUPFAM" id="SSF56399">
    <property type="entry name" value="ADP-ribosylation"/>
    <property type="match status" value="1"/>
</dbReference>
<evidence type="ECO:0000313" key="3">
    <source>
        <dbReference type="Proteomes" id="UP000027265"/>
    </source>
</evidence>
<dbReference type="OrthoDB" id="9514740at2759"/>
<feature type="domain" description="PARP catalytic" evidence="1">
    <location>
        <begin position="250"/>
        <end position="377"/>
    </location>
</feature>